<evidence type="ECO:0000259" key="2">
    <source>
        <dbReference type="Pfam" id="PF07589"/>
    </source>
</evidence>
<dbReference type="Gene3D" id="2.60.120.260">
    <property type="entry name" value="Galactose-binding domain-like"/>
    <property type="match status" value="1"/>
</dbReference>
<dbReference type="EMBL" id="CP036291">
    <property type="protein sequence ID" value="QDU88031.1"/>
    <property type="molecule type" value="Genomic_DNA"/>
</dbReference>
<keyword evidence="1" id="KW-0732">Signal</keyword>
<dbReference type="Pfam" id="PF22825">
    <property type="entry name" value="HpiC1-like"/>
    <property type="match status" value="1"/>
</dbReference>
<dbReference type="Proteomes" id="UP000317429">
    <property type="component" value="Chromosome"/>
</dbReference>
<name>A0A518D981_9BACT</name>
<dbReference type="InterPro" id="IPR036439">
    <property type="entry name" value="Dockerin_dom_sf"/>
</dbReference>
<evidence type="ECO:0000256" key="1">
    <source>
        <dbReference type="SAM" id="SignalP"/>
    </source>
</evidence>
<dbReference type="Gene3D" id="1.10.1330.10">
    <property type="entry name" value="Dockerin domain"/>
    <property type="match status" value="1"/>
</dbReference>
<dbReference type="InterPro" id="IPR018247">
    <property type="entry name" value="EF_Hand_1_Ca_BS"/>
</dbReference>
<feature type="chain" id="PRO_5021767550" description="Ice-binding protein C-terminal domain-containing protein" evidence="1">
    <location>
        <begin position="21"/>
        <end position="295"/>
    </location>
</feature>
<gene>
    <name evidence="3" type="ORF">Pla175_14010</name>
</gene>
<dbReference type="RefSeq" id="WP_145282515.1">
    <property type="nucleotide sequence ID" value="NZ_CP036291.1"/>
</dbReference>
<dbReference type="OrthoDB" id="266294at2"/>
<keyword evidence="4" id="KW-1185">Reference proteome</keyword>
<dbReference type="PROSITE" id="PS00018">
    <property type="entry name" value="EF_HAND_1"/>
    <property type="match status" value="1"/>
</dbReference>
<dbReference type="AlphaFoldDB" id="A0A518D981"/>
<reference evidence="3 4" key="1">
    <citation type="submission" date="2019-02" db="EMBL/GenBank/DDBJ databases">
        <title>Deep-cultivation of Planctomycetes and their phenomic and genomic characterization uncovers novel biology.</title>
        <authorList>
            <person name="Wiegand S."/>
            <person name="Jogler M."/>
            <person name="Boedeker C."/>
            <person name="Pinto D."/>
            <person name="Vollmers J."/>
            <person name="Rivas-Marin E."/>
            <person name="Kohn T."/>
            <person name="Peeters S.H."/>
            <person name="Heuer A."/>
            <person name="Rast P."/>
            <person name="Oberbeckmann S."/>
            <person name="Bunk B."/>
            <person name="Jeske O."/>
            <person name="Meyerdierks A."/>
            <person name="Storesund J.E."/>
            <person name="Kallscheuer N."/>
            <person name="Luecker S."/>
            <person name="Lage O.M."/>
            <person name="Pohl T."/>
            <person name="Merkel B.J."/>
            <person name="Hornburger P."/>
            <person name="Mueller R.-W."/>
            <person name="Bruemmer F."/>
            <person name="Labrenz M."/>
            <person name="Spormann A.M."/>
            <person name="Op den Camp H."/>
            <person name="Overmann J."/>
            <person name="Amann R."/>
            <person name="Jetten M.S.M."/>
            <person name="Mascher T."/>
            <person name="Medema M.H."/>
            <person name="Devos D.P."/>
            <person name="Kaster A.-K."/>
            <person name="Ovreas L."/>
            <person name="Rohde M."/>
            <person name="Galperin M.Y."/>
            <person name="Jogler C."/>
        </authorList>
    </citation>
    <scope>NUCLEOTIDE SEQUENCE [LARGE SCALE GENOMIC DNA]</scope>
    <source>
        <strain evidence="3 4">Pla175</strain>
    </source>
</reference>
<organism evidence="3 4">
    <name type="scientific">Pirellulimonas nuda</name>
    <dbReference type="NCBI Taxonomy" id="2528009"/>
    <lineage>
        <taxon>Bacteria</taxon>
        <taxon>Pseudomonadati</taxon>
        <taxon>Planctomycetota</taxon>
        <taxon>Planctomycetia</taxon>
        <taxon>Pirellulales</taxon>
        <taxon>Lacipirellulaceae</taxon>
        <taxon>Pirellulimonas</taxon>
    </lineage>
</organism>
<feature type="domain" description="Ice-binding protein C-terminal" evidence="2">
    <location>
        <begin position="270"/>
        <end position="294"/>
    </location>
</feature>
<protein>
    <recommendedName>
        <fullName evidence="2">Ice-binding protein C-terminal domain-containing protein</fullName>
    </recommendedName>
</protein>
<sequence length="295" mass="29644" precursor="true">MKPIFAASLLAALVCTTASAQTFLSIGNPSFEDSIGNEPTGWTRSGGAAAHTQAVTDAAATNGANVGQVRGLHSTNATSGMSQALSDVFASGTYVLSFDAASRDSVSGTTSLYAGLFAGTLSQANTYASSTTLLTDGLSSPALASYQLEFELLGGPAIGQPIGIHFANAGADGVFLPGTQGEGLGSNLLWIDNIKLSFTAGSASVPGDANGNGSVGLEDFAYISDRLFNVVATPGSEGDLDFSGTVDFDDFGVWKSIYVPQAAAALGGDAVPEPASLAIGLLTAALAGVGLRRRC</sequence>
<dbReference type="KEGG" id="pnd:Pla175_14010"/>
<accession>A0A518D981</accession>
<dbReference type="InterPro" id="IPR013424">
    <property type="entry name" value="Ice-binding_C"/>
</dbReference>
<feature type="signal peptide" evidence="1">
    <location>
        <begin position="1"/>
        <end position="20"/>
    </location>
</feature>
<dbReference type="InterPro" id="IPR054720">
    <property type="entry name" value="HpiC1"/>
</dbReference>
<dbReference type="Pfam" id="PF07589">
    <property type="entry name" value="PEP-CTERM"/>
    <property type="match status" value="1"/>
</dbReference>
<proteinExistence type="predicted"/>
<evidence type="ECO:0000313" key="3">
    <source>
        <dbReference type="EMBL" id="QDU88031.1"/>
    </source>
</evidence>
<evidence type="ECO:0000313" key="4">
    <source>
        <dbReference type="Proteomes" id="UP000317429"/>
    </source>
</evidence>
<dbReference type="GO" id="GO:0000272">
    <property type="term" value="P:polysaccharide catabolic process"/>
    <property type="evidence" value="ECO:0007669"/>
    <property type="project" value="InterPro"/>
</dbReference>